<evidence type="ECO:0000313" key="4">
    <source>
        <dbReference type="EMBL" id="KAF3044152.1"/>
    </source>
</evidence>
<accession>A0A9P4WXB2</accession>
<evidence type="ECO:0000256" key="2">
    <source>
        <dbReference type="ARBA" id="ARBA00023163"/>
    </source>
</evidence>
<comment type="caution">
    <text evidence="4">The sequence shown here is derived from an EMBL/GenBank/DDBJ whole genome shotgun (WGS) entry which is preliminary data.</text>
</comment>
<dbReference type="OrthoDB" id="5392779at2759"/>
<proteinExistence type="predicted"/>
<keyword evidence="5" id="KW-1185">Reference proteome</keyword>
<keyword evidence="1" id="KW-0805">Transcription regulation</keyword>
<dbReference type="PANTHER" id="PTHR47840:SF1">
    <property type="entry name" value="ZN(II)2CYS6 TRANSCRIPTION FACTOR (EUROFUNG)"/>
    <property type="match status" value="1"/>
</dbReference>
<keyword evidence="3" id="KW-0539">Nucleus</keyword>
<protein>
    <submittedName>
        <fullName evidence="4">Uncharacterized protein</fullName>
    </submittedName>
</protein>
<evidence type="ECO:0000256" key="1">
    <source>
        <dbReference type="ARBA" id="ARBA00023015"/>
    </source>
</evidence>
<evidence type="ECO:0000313" key="5">
    <source>
        <dbReference type="Proteomes" id="UP000758155"/>
    </source>
</evidence>
<gene>
    <name evidence="4" type="ORF">E8E12_010443</name>
</gene>
<reference evidence="4" key="1">
    <citation type="submission" date="2019-04" db="EMBL/GenBank/DDBJ databases">
        <title>Sequencing of skin fungus with MAO and IRED activity.</title>
        <authorList>
            <person name="Marsaioli A.J."/>
            <person name="Bonatto J.M.C."/>
            <person name="Reis Junior O."/>
        </authorList>
    </citation>
    <scope>NUCLEOTIDE SEQUENCE</scope>
    <source>
        <strain evidence="4">28M1</strain>
    </source>
</reference>
<dbReference type="EMBL" id="SWKV01000010">
    <property type="protein sequence ID" value="KAF3044152.1"/>
    <property type="molecule type" value="Genomic_DNA"/>
</dbReference>
<dbReference type="CDD" id="cd12148">
    <property type="entry name" value="fungal_TF_MHR"/>
    <property type="match status" value="1"/>
</dbReference>
<evidence type="ECO:0000256" key="3">
    <source>
        <dbReference type="ARBA" id="ARBA00023242"/>
    </source>
</evidence>
<sequence length="353" mass="40167">MVSMDRYLSTTLGLPYASSLPYAKTPEQLIVFAPIDRMARLQCVVAERLLDRPKDDINEVFEIDRLLLEAAAQMPHDWWLTPDLRRNSATAAVDLDQDRVVARFNYQLSHYHLLLRLYLPYIFLPRRDADYGHGKRIALSASREILLRYHAFRTWNQSRYYCRGMDFLALIALTVLCVVHIDARAQQETSVTHTHTPHELAHSHPVDRGMMQRTFELMQGLNHDETASKLSDMMQSLLEIERETTVGTQYSATAVYNGDGTTEYLSEVLDNGRQLRLRIPYFGTIMLQRHPTSVPTNGSSAINGHATTDTITFHNSLDWSGASLQEALTCDDWTLQTVNQALFQDLFGGASTC</sequence>
<organism evidence="4 5">
    <name type="scientific">Didymella heteroderae</name>
    <dbReference type="NCBI Taxonomy" id="1769908"/>
    <lineage>
        <taxon>Eukaryota</taxon>
        <taxon>Fungi</taxon>
        <taxon>Dikarya</taxon>
        <taxon>Ascomycota</taxon>
        <taxon>Pezizomycotina</taxon>
        <taxon>Dothideomycetes</taxon>
        <taxon>Pleosporomycetidae</taxon>
        <taxon>Pleosporales</taxon>
        <taxon>Pleosporineae</taxon>
        <taxon>Didymellaceae</taxon>
        <taxon>Didymella</taxon>
    </lineage>
</organism>
<dbReference type="PANTHER" id="PTHR47840">
    <property type="entry name" value="ZN(II)2CYS6 TRANSCRIPTION FACTOR (EUROFUNG)-RELATED"/>
    <property type="match status" value="1"/>
</dbReference>
<dbReference type="Proteomes" id="UP000758155">
    <property type="component" value="Unassembled WGS sequence"/>
</dbReference>
<keyword evidence="2" id="KW-0804">Transcription</keyword>
<name>A0A9P4WXB2_9PLEO</name>
<dbReference type="AlphaFoldDB" id="A0A9P4WXB2"/>